<proteinExistence type="predicted"/>
<accession>A0A4Y2JCI6</accession>
<name>A0A4Y2JCI6_ARAVE</name>
<sequence length="149" mass="17695">MKVRRQILHSENDEEDRVPSDDDDSFDANRDSIEDTDYLNLEKDTKVSNFVLVKLLNKDKRISKFFLAKVLEKNKPRRMEGKMMYLMYFIIKWCTPVYESAVMDFWTNAVEGLAMEVERAQNLYLKMFCYPLCKEITHYANRVSITEIA</sequence>
<dbReference type="Proteomes" id="UP000499080">
    <property type="component" value="Unassembled WGS sequence"/>
</dbReference>
<keyword evidence="3" id="KW-1185">Reference proteome</keyword>
<dbReference type="EMBL" id="BGPR01003359">
    <property type="protein sequence ID" value="GBM87118.1"/>
    <property type="molecule type" value="Genomic_DNA"/>
</dbReference>
<dbReference type="OrthoDB" id="8187571at2759"/>
<evidence type="ECO:0000313" key="2">
    <source>
        <dbReference type="EMBL" id="GBM87118.1"/>
    </source>
</evidence>
<gene>
    <name evidence="2" type="ORF">AVEN_213351_1</name>
</gene>
<protein>
    <submittedName>
        <fullName evidence="2">Uncharacterized protein</fullName>
    </submittedName>
</protein>
<feature type="compositionally biased region" description="Acidic residues" evidence="1">
    <location>
        <begin position="12"/>
        <end position="26"/>
    </location>
</feature>
<dbReference type="AlphaFoldDB" id="A0A4Y2JCI6"/>
<comment type="caution">
    <text evidence="2">The sequence shown here is derived from an EMBL/GenBank/DDBJ whole genome shotgun (WGS) entry which is preliminary data.</text>
</comment>
<organism evidence="2 3">
    <name type="scientific">Araneus ventricosus</name>
    <name type="common">Orbweaver spider</name>
    <name type="synonym">Epeira ventricosa</name>
    <dbReference type="NCBI Taxonomy" id="182803"/>
    <lineage>
        <taxon>Eukaryota</taxon>
        <taxon>Metazoa</taxon>
        <taxon>Ecdysozoa</taxon>
        <taxon>Arthropoda</taxon>
        <taxon>Chelicerata</taxon>
        <taxon>Arachnida</taxon>
        <taxon>Araneae</taxon>
        <taxon>Araneomorphae</taxon>
        <taxon>Entelegynae</taxon>
        <taxon>Araneoidea</taxon>
        <taxon>Araneidae</taxon>
        <taxon>Araneus</taxon>
    </lineage>
</organism>
<reference evidence="2 3" key="1">
    <citation type="journal article" date="2019" name="Sci. Rep.">
        <title>Orb-weaving spider Araneus ventricosus genome elucidates the spidroin gene catalogue.</title>
        <authorList>
            <person name="Kono N."/>
            <person name="Nakamura H."/>
            <person name="Ohtoshi R."/>
            <person name="Moran D.A.P."/>
            <person name="Shinohara A."/>
            <person name="Yoshida Y."/>
            <person name="Fujiwara M."/>
            <person name="Mori M."/>
            <person name="Tomita M."/>
            <person name="Arakawa K."/>
        </authorList>
    </citation>
    <scope>NUCLEOTIDE SEQUENCE [LARGE SCALE GENOMIC DNA]</scope>
</reference>
<evidence type="ECO:0000313" key="3">
    <source>
        <dbReference type="Proteomes" id="UP000499080"/>
    </source>
</evidence>
<feature type="region of interest" description="Disordered" evidence="1">
    <location>
        <begin position="1"/>
        <end position="29"/>
    </location>
</feature>
<evidence type="ECO:0000256" key="1">
    <source>
        <dbReference type="SAM" id="MobiDB-lite"/>
    </source>
</evidence>